<evidence type="ECO:0000313" key="2">
    <source>
        <dbReference type="Proteomes" id="UP000601027"/>
    </source>
</evidence>
<evidence type="ECO:0000313" key="1">
    <source>
        <dbReference type="EMBL" id="MBM0234144.1"/>
    </source>
</evidence>
<name>A0ABS1XYB5_9ACTN</name>
<dbReference type="EMBL" id="JAEVHM010000120">
    <property type="protein sequence ID" value="MBM0234144.1"/>
    <property type="molecule type" value="Genomic_DNA"/>
</dbReference>
<gene>
    <name evidence="1" type="ORF">JNW91_21235</name>
</gene>
<feature type="non-terminal residue" evidence="1">
    <location>
        <position position="195"/>
    </location>
</feature>
<accession>A0ABS1XYB5</accession>
<organism evidence="1 2">
    <name type="scientific">Micromonospora parastrephiae</name>
    <dbReference type="NCBI Taxonomy" id="2806101"/>
    <lineage>
        <taxon>Bacteria</taxon>
        <taxon>Bacillati</taxon>
        <taxon>Actinomycetota</taxon>
        <taxon>Actinomycetes</taxon>
        <taxon>Micromonosporales</taxon>
        <taxon>Micromonosporaceae</taxon>
        <taxon>Micromonospora</taxon>
    </lineage>
</organism>
<comment type="caution">
    <text evidence="1">The sequence shown here is derived from an EMBL/GenBank/DDBJ whole genome shotgun (WGS) entry which is preliminary data.</text>
</comment>
<sequence length="195" mass="20225">MLLGPFTREQTAAYLATVPELGRRADLVDFVHTQTAGVPRDVERLARGLAGADGPTGISMEPPRSVLLEFGPDLEGQPTAVRRLLLAVAAGVPLPVSMLGALLDQEPEAVDDLIATTRAAGLIGADGRLAPIVRRVVTALSPATDRTAVWRRLTELQLARGGAVLPLVRSLRAVGALADCPATTLTAPPPPAGAV</sequence>
<reference evidence="1 2" key="1">
    <citation type="submission" date="2021-01" db="EMBL/GenBank/DDBJ databases">
        <title>Draft genome sequence of Micromonospora sp. strain STR1_7.</title>
        <authorList>
            <person name="Karlyshev A."/>
            <person name="Jawad R."/>
        </authorList>
    </citation>
    <scope>NUCLEOTIDE SEQUENCE [LARGE SCALE GENOMIC DNA]</scope>
    <source>
        <strain evidence="1 2">STR1-7</strain>
    </source>
</reference>
<proteinExistence type="predicted"/>
<dbReference type="RefSeq" id="WP_203177252.1">
    <property type="nucleotide sequence ID" value="NZ_JAEVHM010000120.1"/>
</dbReference>
<protein>
    <submittedName>
        <fullName evidence="1">Uncharacterized protein</fullName>
    </submittedName>
</protein>
<dbReference type="Proteomes" id="UP000601027">
    <property type="component" value="Unassembled WGS sequence"/>
</dbReference>
<keyword evidence="2" id="KW-1185">Reference proteome</keyword>